<dbReference type="PRINTS" id="PR00412">
    <property type="entry name" value="EPOXHYDRLASE"/>
</dbReference>
<reference evidence="4 5" key="1">
    <citation type="submission" date="2021-09" db="EMBL/GenBank/DDBJ databases">
        <title>Genomic insights and catalytic innovation underlie evolution of tropane alkaloids biosynthesis.</title>
        <authorList>
            <person name="Wang Y.-J."/>
            <person name="Tian T."/>
            <person name="Huang J.-P."/>
            <person name="Huang S.-X."/>
        </authorList>
    </citation>
    <scope>NUCLEOTIDE SEQUENCE [LARGE SCALE GENOMIC DNA]</scope>
    <source>
        <strain evidence="4">KIB-2018</strain>
        <tissue evidence="4">Leaf</tissue>
    </source>
</reference>
<proteinExistence type="inferred from homology"/>
<dbReference type="Proteomes" id="UP001159364">
    <property type="component" value="Linkage Group LG12"/>
</dbReference>
<dbReference type="InterPro" id="IPR000639">
    <property type="entry name" value="Epox_hydrolase-like"/>
</dbReference>
<feature type="transmembrane region" description="Helical" evidence="3">
    <location>
        <begin position="36"/>
        <end position="62"/>
    </location>
</feature>
<gene>
    <name evidence="4" type="ORF">K2173_013736</name>
</gene>
<sequence>MISTKQIKSSFYSRPRKERGRCTVHILMRLEIAQPLILLMVYFLQVFLVGKDFGALVVYLVAVLHPTKVSGVVTRGIPFLRPGPNAVQSHMCPKGFYVTRWKEPGRAEADFGRFDVKTVIKNIYILFSSSEVPAATRDDEEIMDLVDPSTPLPPWLSEEDLAAYASLYENSGFRYPLQVPYRTMQTDLGIPDPKVTAPSLLIMGEKDYVLKFPGMEDYMRSGQVKHFVPNLDIVFLEEGNHFIQEMLPQQVNELIVKFLNNHMN</sequence>
<evidence type="ECO:0000256" key="1">
    <source>
        <dbReference type="ARBA" id="ARBA00022801"/>
    </source>
</evidence>
<evidence type="ECO:0000256" key="3">
    <source>
        <dbReference type="SAM" id="Phobius"/>
    </source>
</evidence>
<keyword evidence="3" id="KW-0472">Membrane</keyword>
<keyword evidence="3" id="KW-1133">Transmembrane helix</keyword>
<accession>A0AAV8SAQ7</accession>
<evidence type="ECO:0000313" key="5">
    <source>
        <dbReference type="Proteomes" id="UP001159364"/>
    </source>
</evidence>
<dbReference type="PANTHER" id="PTHR43329">
    <property type="entry name" value="EPOXIDE HYDROLASE"/>
    <property type="match status" value="1"/>
</dbReference>
<dbReference type="SUPFAM" id="SSF53474">
    <property type="entry name" value="alpha/beta-Hydrolases"/>
    <property type="match status" value="1"/>
</dbReference>
<dbReference type="InterPro" id="IPR029058">
    <property type="entry name" value="AB_hydrolase_fold"/>
</dbReference>
<comment type="caution">
    <text evidence="4">The sequence shown here is derived from an EMBL/GenBank/DDBJ whole genome shotgun (WGS) entry which is preliminary data.</text>
</comment>
<evidence type="ECO:0008006" key="6">
    <source>
        <dbReference type="Google" id="ProtNLM"/>
    </source>
</evidence>
<protein>
    <recommendedName>
        <fullName evidence="6">Epoxide hydrolase</fullName>
    </recommendedName>
</protein>
<dbReference type="AlphaFoldDB" id="A0AAV8SAQ7"/>
<dbReference type="EMBL" id="JAIWQS010000012">
    <property type="protein sequence ID" value="KAJ8749129.1"/>
    <property type="molecule type" value="Genomic_DNA"/>
</dbReference>
<organism evidence="4 5">
    <name type="scientific">Erythroxylum novogranatense</name>
    <dbReference type="NCBI Taxonomy" id="1862640"/>
    <lineage>
        <taxon>Eukaryota</taxon>
        <taxon>Viridiplantae</taxon>
        <taxon>Streptophyta</taxon>
        <taxon>Embryophyta</taxon>
        <taxon>Tracheophyta</taxon>
        <taxon>Spermatophyta</taxon>
        <taxon>Magnoliopsida</taxon>
        <taxon>eudicotyledons</taxon>
        <taxon>Gunneridae</taxon>
        <taxon>Pentapetalae</taxon>
        <taxon>rosids</taxon>
        <taxon>fabids</taxon>
        <taxon>Malpighiales</taxon>
        <taxon>Erythroxylaceae</taxon>
        <taxon>Erythroxylum</taxon>
    </lineage>
</organism>
<keyword evidence="3" id="KW-0812">Transmembrane</keyword>
<dbReference type="GO" id="GO:0016787">
    <property type="term" value="F:hydrolase activity"/>
    <property type="evidence" value="ECO:0007669"/>
    <property type="project" value="UniProtKB-KW"/>
</dbReference>
<comment type="similarity">
    <text evidence="2">Belongs to the AB hydrolase superfamily. Epoxide hydrolase family.</text>
</comment>
<evidence type="ECO:0000256" key="2">
    <source>
        <dbReference type="ARBA" id="ARBA00038334"/>
    </source>
</evidence>
<evidence type="ECO:0000313" key="4">
    <source>
        <dbReference type="EMBL" id="KAJ8749129.1"/>
    </source>
</evidence>
<keyword evidence="1" id="KW-0378">Hydrolase</keyword>
<name>A0AAV8SAQ7_9ROSI</name>
<dbReference type="Gene3D" id="3.40.50.1820">
    <property type="entry name" value="alpha/beta hydrolase"/>
    <property type="match status" value="1"/>
</dbReference>
<keyword evidence="5" id="KW-1185">Reference proteome</keyword>